<gene>
    <name evidence="2" type="ORF">EgrG_000554700</name>
</gene>
<keyword evidence="1" id="KW-0472">Membrane</keyword>
<dbReference type="WBParaSite" id="EgrG_000554700">
    <property type="protein sequence ID" value="EgrG_000554700"/>
    <property type="gene ID" value="EgrG_000554700"/>
</dbReference>
<organism evidence="2">
    <name type="scientific">Echinococcus granulosus</name>
    <name type="common">Hydatid tapeworm</name>
    <dbReference type="NCBI Taxonomy" id="6210"/>
    <lineage>
        <taxon>Eukaryota</taxon>
        <taxon>Metazoa</taxon>
        <taxon>Spiralia</taxon>
        <taxon>Lophotrochozoa</taxon>
        <taxon>Platyhelminthes</taxon>
        <taxon>Cestoda</taxon>
        <taxon>Eucestoda</taxon>
        <taxon>Cyclophyllidea</taxon>
        <taxon>Taeniidae</taxon>
        <taxon>Echinococcus</taxon>
        <taxon>Echinococcus granulosus group</taxon>
    </lineage>
</organism>
<sequence>VTTGQVSLDDLKPNTLYEVHLEATGNGILLLSYVGEKEGNVTTSGSAITSIISGVAFTCMVVVLA</sequence>
<dbReference type="Proteomes" id="UP000492820">
    <property type="component" value="Unassembled WGS sequence"/>
</dbReference>
<evidence type="ECO:0000256" key="1">
    <source>
        <dbReference type="SAM" id="Phobius"/>
    </source>
</evidence>
<evidence type="ECO:0000313" key="2">
    <source>
        <dbReference type="EMBL" id="CDS21136.1"/>
    </source>
</evidence>
<evidence type="ECO:0000313" key="4">
    <source>
        <dbReference type="WBParaSite" id="EgrG_000554700"/>
    </source>
</evidence>
<dbReference type="AlphaFoldDB" id="A0A068WU28"/>
<feature type="non-terminal residue" evidence="2">
    <location>
        <position position="1"/>
    </location>
</feature>
<reference evidence="2 3" key="1">
    <citation type="journal article" date="2013" name="Nature">
        <title>The genomes of four tapeworm species reveal adaptations to parasitism.</title>
        <authorList>
            <person name="Tsai I.J."/>
            <person name="Zarowiecki M."/>
            <person name="Holroyd N."/>
            <person name="Garciarrubio A."/>
            <person name="Sanchez-Flores A."/>
            <person name="Brooks K.L."/>
            <person name="Tracey A."/>
            <person name="Bobes R.J."/>
            <person name="Fragoso G."/>
            <person name="Sciutto E."/>
            <person name="Aslett M."/>
            <person name="Beasley H."/>
            <person name="Bennett H.M."/>
            <person name="Cai J."/>
            <person name="Camicia F."/>
            <person name="Clark R."/>
            <person name="Cucher M."/>
            <person name="De Silva N."/>
            <person name="Day T.A."/>
            <person name="Deplazes P."/>
            <person name="Estrada K."/>
            <person name="Fernandez C."/>
            <person name="Holland P.W."/>
            <person name="Hou J."/>
            <person name="Hu S."/>
            <person name="Huckvale T."/>
            <person name="Hung S.S."/>
            <person name="Kamenetzky L."/>
            <person name="Keane J.A."/>
            <person name="Kiss F."/>
            <person name="Koziol U."/>
            <person name="Lambert O."/>
            <person name="Liu K."/>
            <person name="Luo X."/>
            <person name="Luo Y."/>
            <person name="Macchiaroli N."/>
            <person name="Nichol S."/>
            <person name="Paps J."/>
            <person name="Parkinson J."/>
            <person name="Pouchkina-Stantcheva N."/>
            <person name="Riddiford N."/>
            <person name="Rosenzvit M."/>
            <person name="Salinas G."/>
            <person name="Wasmuth J.D."/>
            <person name="Zamanian M."/>
            <person name="Zheng Y."/>
            <person name="Cai X."/>
            <person name="Soberon X."/>
            <person name="Olson P.D."/>
            <person name="Laclette J.P."/>
            <person name="Brehm K."/>
            <person name="Berriman M."/>
            <person name="Garciarrubio A."/>
            <person name="Bobes R.J."/>
            <person name="Fragoso G."/>
            <person name="Sanchez-Flores A."/>
            <person name="Estrada K."/>
            <person name="Cevallos M.A."/>
            <person name="Morett E."/>
            <person name="Gonzalez V."/>
            <person name="Portillo T."/>
            <person name="Ochoa-Leyva A."/>
            <person name="Jose M.V."/>
            <person name="Sciutto E."/>
            <person name="Landa A."/>
            <person name="Jimenez L."/>
            <person name="Valdes V."/>
            <person name="Carrero J.C."/>
            <person name="Larralde C."/>
            <person name="Morales-Montor J."/>
            <person name="Limon-Lason J."/>
            <person name="Soberon X."/>
            <person name="Laclette J.P."/>
        </authorList>
    </citation>
    <scope>NUCLEOTIDE SEQUENCE [LARGE SCALE GENOMIC DNA]</scope>
</reference>
<keyword evidence="1" id="KW-1133">Transmembrane helix</keyword>
<proteinExistence type="predicted"/>
<evidence type="ECO:0000313" key="3">
    <source>
        <dbReference type="Proteomes" id="UP000492820"/>
    </source>
</evidence>
<reference evidence="2" key="2">
    <citation type="submission" date="2014-06" db="EMBL/GenBank/DDBJ databases">
        <authorList>
            <person name="Aslett M."/>
        </authorList>
    </citation>
    <scope>NUCLEOTIDE SEQUENCE</scope>
</reference>
<keyword evidence="1" id="KW-0812">Transmembrane</keyword>
<feature type="transmembrane region" description="Helical" evidence="1">
    <location>
        <begin position="45"/>
        <end position="64"/>
    </location>
</feature>
<protein>
    <submittedName>
        <fullName evidence="2 4">EG95</fullName>
    </submittedName>
</protein>
<reference evidence="4" key="3">
    <citation type="submission" date="2020-10" db="UniProtKB">
        <authorList>
            <consortium name="WormBaseParasite"/>
        </authorList>
    </citation>
    <scope>IDENTIFICATION</scope>
</reference>
<name>A0A068WU28_ECHGR</name>
<dbReference type="EMBL" id="LK028582">
    <property type="protein sequence ID" value="CDS21136.1"/>
    <property type="molecule type" value="Genomic_DNA"/>
</dbReference>
<accession>A0A068WU28</accession>